<dbReference type="EMBL" id="JBANQN010000011">
    <property type="protein sequence ID" value="KAK6776582.1"/>
    <property type="molecule type" value="Genomic_DNA"/>
</dbReference>
<keyword evidence="1" id="KW-0472">Membrane</keyword>
<name>A0AAN8T101_SOLBU</name>
<dbReference type="Proteomes" id="UP001371456">
    <property type="component" value="Unassembled WGS sequence"/>
</dbReference>
<evidence type="ECO:0000256" key="1">
    <source>
        <dbReference type="SAM" id="Phobius"/>
    </source>
</evidence>
<sequence>MMSNDGLSCSMRGGFTFIQDQKTLVLILIIQIQTLIQIKMFLLLIRGREISPEIQMQK</sequence>
<dbReference type="AlphaFoldDB" id="A0AAN8T101"/>
<organism evidence="2 3">
    <name type="scientific">Solanum bulbocastanum</name>
    <name type="common">Wild potato</name>
    <dbReference type="NCBI Taxonomy" id="147425"/>
    <lineage>
        <taxon>Eukaryota</taxon>
        <taxon>Viridiplantae</taxon>
        <taxon>Streptophyta</taxon>
        <taxon>Embryophyta</taxon>
        <taxon>Tracheophyta</taxon>
        <taxon>Spermatophyta</taxon>
        <taxon>Magnoliopsida</taxon>
        <taxon>eudicotyledons</taxon>
        <taxon>Gunneridae</taxon>
        <taxon>Pentapetalae</taxon>
        <taxon>asterids</taxon>
        <taxon>lamiids</taxon>
        <taxon>Solanales</taxon>
        <taxon>Solanaceae</taxon>
        <taxon>Solanoideae</taxon>
        <taxon>Solaneae</taxon>
        <taxon>Solanum</taxon>
    </lineage>
</organism>
<reference evidence="2 3" key="1">
    <citation type="submission" date="2024-02" db="EMBL/GenBank/DDBJ databases">
        <title>de novo genome assembly of Solanum bulbocastanum strain 11H21.</title>
        <authorList>
            <person name="Hosaka A.J."/>
        </authorList>
    </citation>
    <scope>NUCLEOTIDE SEQUENCE [LARGE SCALE GENOMIC DNA]</scope>
    <source>
        <tissue evidence="2">Young leaves</tissue>
    </source>
</reference>
<evidence type="ECO:0000313" key="3">
    <source>
        <dbReference type="Proteomes" id="UP001371456"/>
    </source>
</evidence>
<keyword evidence="1" id="KW-1133">Transmembrane helix</keyword>
<keyword evidence="3" id="KW-1185">Reference proteome</keyword>
<feature type="transmembrane region" description="Helical" evidence="1">
    <location>
        <begin position="24"/>
        <end position="45"/>
    </location>
</feature>
<evidence type="ECO:0000313" key="2">
    <source>
        <dbReference type="EMBL" id="KAK6776582.1"/>
    </source>
</evidence>
<proteinExistence type="predicted"/>
<accession>A0AAN8T101</accession>
<comment type="caution">
    <text evidence="2">The sequence shown here is derived from an EMBL/GenBank/DDBJ whole genome shotgun (WGS) entry which is preliminary data.</text>
</comment>
<keyword evidence="1" id="KW-0812">Transmembrane</keyword>
<protein>
    <submittedName>
        <fullName evidence="2">Uncharacterized protein</fullName>
    </submittedName>
</protein>
<gene>
    <name evidence="2" type="ORF">RDI58_027583</name>
</gene>